<dbReference type="Proteomes" id="UP000722989">
    <property type="component" value="Unassembled WGS sequence"/>
</dbReference>
<comment type="caution">
    <text evidence="1">The sequence shown here is derived from an EMBL/GenBank/DDBJ whole genome shotgun (WGS) entry which is preliminary data.</text>
</comment>
<evidence type="ECO:0000313" key="1">
    <source>
        <dbReference type="EMBL" id="NJC69395.1"/>
    </source>
</evidence>
<sequence length="166" mass="18206">MATVDLRATREAMNQDDYAAQLAWRRVTVGHGDRLAEIMAEHGWPTVRLVGPAAAVSAWKLAQHADRQLEVQRRALALLAEAVAAGEASPRELALLRDRVLVNEGQEQIYGTQIAGVRDGAPVPWPCVDPERLDERRAAVGLEPFAVHVTRTEPAPDPWYESEAAS</sequence>
<keyword evidence="2" id="KW-1185">Reference proteome</keyword>
<reference evidence="1 2" key="1">
    <citation type="submission" date="2020-03" db="EMBL/GenBank/DDBJ databases">
        <title>WGS of the type strain of Planosporangium spp.</title>
        <authorList>
            <person name="Thawai C."/>
        </authorList>
    </citation>
    <scope>NUCLEOTIDE SEQUENCE [LARGE SCALE GENOMIC DNA]</scope>
    <source>
        <strain evidence="1 2">TBRC 5610</strain>
    </source>
</reference>
<accession>A0ABX0XVZ5</accession>
<proteinExistence type="predicted"/>
<dbReference type="InterPro" id="IPR046732">
    <property type="entry name" value="DUF6624"/>
</dbReference>
<dbReference type="EMBL" id="JAATVY010000003">
    <property type="protein sequence ID" value="NJC69395.1"/>
    <property type="molecule type" value="Genomic_DNA"/>
</dbReference>
<name>A0ABX0XVZ5_9ACTN</name>
<protein>
    <submittedName>
        <fullName evidence="1">Uncharacterized protein</fullName>
    </submittedName>
</protein>
<gene>
    <name evidence="1" type="ORF">HC031_06625</name>
</gene>
<organism evidence="1 2">
    <name type="scientific">Planosporangium thailandense</name>
    <dbReference type="NCBI Taxonomy" id="765197"/>
    <lineage>
        <taxon>Bacteria</taxon>
        <taxon>Bacillati</taxon>
        <taxon>Actinomycetota</taxon>
        <taxon>Actinomycetes</taxon>
        <taxon>Micromonosporales</taxon>
        <taxon>Micromonosporaceae</taxon>
        <taxon>Planosporangium</taxon>
    </lineage>
</organism>
<dbReference type="Pfam" id="PF20329">
    <property type="entry name" value="DUF6624"/>
    <property type="match status" value="1"/>
</dbReference>
<evidence type="ECO:0000313" key="2">
    <source>
        <dbReference type="Proteomes" id="UP000722989"/>
    </source>
</evidence>